<feature type="transmembrane region" description="Helical" evidence="1">
    <location>
        <begin position="113"/>
        <end position="133"/>
    </location>
</feature>
<dbReference type="InterPro" id="IPR021279">
    <property type="entry name" value="DUF2721"/>
</dbReference>
<dbReference type="AlphaFoldDB" id="A0A6J4T4X3"/>
<keyword evidence="1" id="KW-0812">Transmembrane</keyword>
<feature type="transmembrane region" description="Helical" evidence="1">
    <location>
        <begin position="81"/>
        <end position="101"/>
    </location>
</feature>
<evidence type="ECO:0000256" key="1">
    <source>
        <dbReference type="SAM" id="Phobius"/>
    </source>
</evidence>
<dbReference type="RefSeq" id="WP_294168959.1">
    <property type="nucleotide sequence ID" value="NZ_CADCWA010000076.1"/>
</dbReference>
<dbReference type="Pfam" id="PF11026">
    <property type="entry name" value="DUF2721"/>
    <property type="match status" value="1"/>
</dbReference>
<organism evidence="2">
    <name type="scientific">uncultured Sphingomonas sp</name>
    <dbReference type="NCBI Taxonomy" id="158754"/>
    <lineage>
        <taxon>Bacteria</taxon>
        <taxon>Pseudomonadati</taxon>
        <taxon>Pseudomonadota</taxon>
        <taxon>Alphaproteobacteria</taxon>
        <taxon>Sphingomonadales</taxon>
        <taxon>Sphingomonadaceae</taxon>
        <taxon>Sphingomonas</taxon>
        <taxon>environmental samples</taxon>
    </lineage>
</organism>
<reference evidence="2" key="1">
    <citation type="submission" date="2020-02" db="EMBL/GenBank/DDBJ databases">
        <authorList>
            <person name="Meier V. D."/>
        </authorList>
    </citation>
    <scope>NUCLEOTIDE SEQUENCE</scope>
    <source>
        <strain evidence="2">AVDCRST_MAG31</strain>
    </source>
</reference>
<keyword evidence="1" id="KW-0472">Membrane</keyword>
<proteinExistence type="predicted"/>
<feature type="transmembrane region" description="Helical" evidence="1">
    <location>
        <begin position="14"/>
        <end position="35"/>
    </location>
</feature>
<gene>
    <name evidence="2" type="ORF">AVDCRST_MAG31-1177</name>
</gene>
<sequence length="159" mass="16764">MFAAADSPALVAQVIQLAVAPVFLLAGVGAFLNVCASRLARIVDRARGIEARVLETRGEEHDRALGELRILDRRMALVSRAIFLSVLSAVLTCAVVVLLFAGGLTGAHVGTAIALLFIASMVSLAFGFALFLVETRLGSRAVRIRPAILQHEADDATGD</sequence>
<evidence type="ECO:0000313" key="2">
    <source>
        <dbReference type="EMBL" id="CAA9514267.1"/>
    </source>
</evidence>
<protein>
    <recommendedName>
        <fullName evidence="3">DUF2721 domain-containing protein</fullName>
    </recommendedName>
</protein>
<dbReference type="EMBL" id="CADCWA010000076">
    <property type="protein sequence ID" value="CAA9514267.1"/>
    <property type="molecule type" value="Genomic_DNA"/>
</dbReference>
<name>A0A6J4T4X3_9SPHN</name>
<accession>A0A6J4T4X3</accession>
<evidence type="ECO:0008006" key="3">
    <source>
        <dbReference type="Google" id="ProtNLM"/>
    </source>
</evidence>
<keyword evidence="1" id="KW-1133">Transmembrane helix</keyword>